<proteinExistence type="predicted"/>
<keyword evidence="3" id="KW-0547">Nucleotide-binding</keyword>
<dbReference type="InterPro" id="IPR041682">
    <property type="entry name" value="AAA_14"/>
</dbReference>
<sequence length="398" mass="46322">MIPRDEYLEQLKHFKDKDLIKVITGIRRCGKSTLFDLYNEFLLNSGIEKQQIIRINLEDPIYYELDSYLKLYNYVLNKIDSSKKTYVFIDEVQVVPEFQKACDGLYLNKNIDLYITGSNANLLSGELATLLSGRYIEIKMLPLSFKEFVSANNNDDNIDRLFQKYISWGSFPYVLNFDNIDDVDKYIKGIYDSIILKDIMARRKFPDMLMLQSVVSFLLDNIGNITSTNKIKDTLVSNGRTISIHTVENYITSLLESFIFYKATRYDIKGKQYLKTGDKYYVADLGLRYFILGRKGNDTGHILENVVYLELLRRGYDVYIGKVDELEVDFVAINSKGIEYYQVSESVKDEKTLERELKSLDSIKDHNQKFLLVGDIEPEVSYNGIRKINVLDWLLDKK</sequence>
<name>A0A9D1G9S6_9FIRM</name>
<dbReference type="InterPro" id="IPR027417">
    <property type="entry name" value="P-loop_NTPase"/>
</dbReference>
<reference evidence="3" key="2">
    <citation type="journal article" date="2021" name="PeerJ">
        <title>Extensive microbial diversity within the chicken gut microbiome revealed by metagenomics and culture.</title>
        <authorList>
            <person name="Gilroy R."/>
            <person name="Ravi A."/>
            <person name="Getino M."/>
            <person name="Pursley I."/>
            <person name="Horton D.L."/>
            <person name="Alikhan N.F."/>
            <person name="Baker D."/>
            <person name="Gharbi K."/>
            <person name="Hall N."/>
            <person name="Watson M."/>
            <person name="Adriaenssens E.M."/>
            <person name="Foster-Nyarko E."/>
            <person name="Jarju S."/>
            <person name="Secka A."/>
            <person name="Antonio M."/>
            <person name="Oren A."/>
            <person name="Chaudhuri R.R."/>
            <person name="La Ragione R."/>
            <person name="Hildebrand F."/>
            <person name="Pallen M.J."/>
        </authorList>
    </citation>
    <scope>NUCLEOTIDE SEQUENCE</scope>
    <source>
        <strain evidence="3">CHK195-26880</strain>
    </source>
</reference>
<organism evidence="3 4">
    <name type="scientific">Candidatus Onthousia faecipullorum</name>
    <dbReference type="NCBI Taxonomy" id="2840887"/>
    <lineage>
        <taxon>Bacteria</taxon>
        <taxon>Bacillati</taxon>
        <taxon>Bacillota</taxon>
        <taxon>Bacilli</taxon>
        <taxon>Candidatus Onthousia</taxon>
    </lineage>
</organism>
<evidence type="ECO:0000259" key="1">
    <source>
        <dbReference type="Pfam" id="PF13173"/>
    </source>
</evidence>
<dbReference type="Pfam" id="PF13635">
    <property type="entry name" value="DUF4143"/>
    <property type="match status" value="1"/>
</dbReference>
<dbReference type="InterPro" id="IPR025420">
    <property type="entry name" value="DUF4143"/>
</dbReference>
<accession>A0A9D1G9S6</accession>
<feature type="domain" description="DUF4143" evidence="2">
    <location>
        <begin position="197"/>
        <end position="337"/>
    </location>
</feature>
<feature type="domain" description="AAA" evidence="1">
    <location>
        <begin position="20"/>
        <end position="148"/>
    </location>
</feature>
<dbReference type="Proteomes" id="UP000886833">
    <property type="component" value="Unassembled WGS sequence"/>
</dbReference>
<evidence type="ECO:0000313" key="3">
    <source>
        <dbReference type="EMBL" id="HIT37050.1"/>
    </source>
</evidence>
<gene>
    <name evidence="3" type="ORF">IAB59_01050</name>
</gene>
<protein>
    <submittedName>
        <fullName evidence="3">ATP-binding protein</fullName>
    </submittedName>
</protein>
<dbReference type="EMBL" id="DVKQ01000008">
    <property type="protein sequence ID" value="HIT37050.1"/>
    <property type="molecule type" value="Genomic_DNA"/>
</dbReference>
<keyword evidence="3" id="KW-0067">ATP-binding</keyword>
<comment type="caution">
    <text evidence="3">The sequence shown here is derived from an EMBL/GenBank/DDBJ whole genome shotgun (WGS) entry which is preliminary data.</text>
</comment>
<dbReference type="GO" id="GO:0005524">
    <property type="term" value="F:ATP binding"/>
    <property type="evidence" value="ECO:0007669"/>
    <property type="project" value="UniProtKB-KW"/>
</dbReference>
<evidence type="ECO:0000313" key="4">
    <source>
        <dbReference type="Proteomes" id="UP000886833"/>
    </source>
</evidence>
<dbReference type="AlphaFoldDB" id="A0A9D1G9S6"/>
<evidence type="ECO:0000259" key="2">
    <source>
        <dbReference type="Pfam" id="PF13635"/>
    </source>
</evidence>
<dbReference type="PANTHER" id="PTHR33295:SF20">
    <property type="entry name" value="ATPASE"/>
    <property type="match status" value="1"/>
</dbReference>
<dbReference type="SUPFAM" id="SSF52540">
    <property type="entry name" value="P-loop containing nucleoside triphosphate hydrolases"/>
    <property type="match status" value="1"/>
</dbReference>
<reference evidence="3" key="1">
    <citation type="submission" date="2020-10" db="EMBL/GenBank/DDBJ databases">
        <authorList>
            <person name="Gilroy R."/>
        </authorList>
    </citation>
    <scope>NUCLEOTIDE SEQUENCE</scope>
    <source>
        <strain evidence="3">CHK195-26880</strain>
    </source>
</reference>
<dbReference type="PANTHER" id="PTHR33295">
    <property type="entry name" value="ATPASE"/>
    <property type="match status" value="1"/>
</dbReference>
<dbReference type="Pfam" id="PF13173">
    <property type="entry name" value="AAA_14"/>
    <property type="match status" value="1"/>
</dbReference>